<evidence type="ECO:0000313" key="1">
    <source>
        <dbReference type="EMBL" id="GAA3122273.1"/>
    </source>
</evidence>
<dbReference type="Proteomes" id="UP001501637">
    <property type="component" value="Unassembled WGS sequence"/>
</dbReference>
<reference evidence="2" key="1">
    <citation type="journal article" date="2019" name="Int. J. Syst. Evol. Microbiol.">
        <title>The Global Catalogue of Microorganisms (GCM) 10K type strain sequencing project: providing services to taxonomists for standard genome sequencing and annotation.</title>
        <authorList>
            <consortium name="The Broad Institute Genomics Platform"/>
            <consortium name="The Broad Institute Genome Sequencing Center for Infectious Disease"/>
            <person name="Wu L."/>
            <person name="Ma J."/>
        </authorList>
    </citation>
    <scope>NUCLEOTIDE SEQUENCE [LARGE SCALE GENOMIC DNA]</scope>
    <source>
        <strain evidence="2">JCM 9092</strain>
    </source>
</reference>
<dbReference type="EMBL" id="BAAAUG010000091">
    <property type="protein sequence ID" value="GAA3122273.1"/>
    <property type="molecule type" value="Genomic_DNA"/>
</dbReference>
<comment type="caution">
    <text evidence="1">The sequence shown here is derived from an EMBL/GenBank/DDBJ whole genome shotgun (WGS) entry which is preliminary data.</text>
</comment>
<organism evidence="1 2">
    <name type="scientific">Streptomyces rectiviolaceus</name>
    <dbReference type="NCBI Taxonomy" id="332591"/>
    <lineage>
        <taxon>Bacteria</taxon>
        <taxon>Bacillati</taxon>
        <taxon>Actinomycetota</taxon>
        <taxon>Actinomycetes</taxon>
        <taxon>Kitasatosporales</taxon>
        <taxon>Streptomycetaceae</taxon>
        <taxon>Streptomyces</taxon>
    </lineage>
</organism>
<dbReference type="RefSeq" id="WP_344524150.1">
    <property type="nucleotide sequence ID" value="NZ_BAAAUG010000091.1"/>
</dbReference>
<keyword evidence="2" id="KW-1185">Reference proteome</keyword>
<sequence>MEVAELVLKYIQALAWPTVTVGVAWALRNHIKQAFARMSRLETPAGSIEFATDAREMRREAEGLAEPRGAQQEVSATDGNARLGVFQEAWGVADASPIGAVISAWLVLEEITRTTLQLKDAMPQSRYRREAPPLLTELIPALEGIGLSSRGVSIFNDLRRLRNQAVHGEAVTPAAARDFVETCRYVAREVYGLR</sequence>
<protein>
    <recommendedName>
        <fullName evidence="3">DUF4145 domain-containing protein</fullName>
    </recommendedName>
</protein>
<evidence type="ECO:0000313" key="2">
    <source>
        <dbReference type="Proteomes" id="UP001501637"/>
    </source>
</evidence>
<evidence type="ECO:0008006" key="3">
    <source>
        <dbReference type="Google" id="ProtNLM"/>
    </source>
</evidence>
<gene>
    <name evidence="1" type="ORF">GCM10010449_50170</name>
</gene>
<proteinExistence type="predicted"/>
<name>A0ABP6MQ93_9ACTN</name>
<accession>A0ABP6MQ93</accession>